<dbReference type="KEGG" id="ahm:TL08_11720"/>
<evidence type="ECO:0000313" key="2">
    <source>
        <dbReference type="EMBL" id="AOS63158.1"/>
    </source>
</evidence>
<dbReference type="Proteomes" id="UP000095210">
    <property type="component" value="Chromosome"/>
</dbReference>
<dbReference type="GO" id="GO:0016209">
    <property type="term" value="F:antioxidant activity"/>
    <property type="evidence" value="ECO:0007669"/>
    <property type="project" value="InterPro"/>
</dbReference>
<dbReference type="InterPro" id="IPR013766">
    <property type="entry name" value="Thioredoxin_domain"/>
</dbReference>
<sequence length="226" mass="24377">MDCESALSLRRTDLPDPLSGATSHSADPLLRSWTPRRFGWLLALFFLFAGCTSGAPTEDSEPGGRHLLPGPVAEGIEYSEPTPGLPTAPDLDLTLLDGTELELSELWTQRPTVVVFFSSWCGSCADQQQRLSELVAAHGDAVAFLGVAGRDEPAEVRDFLVEHAVGYPVALDTDQRAARHYAAEEPPLIAVIERGGGLVRGVPGGITDAEAATELDEQLRDLYRRK</sequence>
<dbReference type="GO" id="GO:0016491">
    <property type="term" value="F:oxidoreductase activity"/>
    <property type="evidence" value="ECO:0007669"/>
    <property type="project" value="InterPro"/>
</dbReference>
<dbReference type="RefSeq" id="WP_069848813.1">
    <property type="nucleotide sequence ID" value="NZ_CP014859.1"/>
</dbReference>
<gene>
    <name evidence="2" type="ORF">TL08_11720</name>
</gene>
<keyword evidence="3" id="KW-1185">Reference proteome</keyword>
<accession>A0AAC9HPW2</accession>
<name>A0AAC9HPW2_9PSEU</name>
<reference evidence="3" key="1">
    <citation type="submission" date="2016-03" db="EMBL/GenBank/DDBJ databases">
        <title>Complete genome sequence of the type strain Actinoalloteichus hymeniacidonis DSM 45092.</title>
        <authorList>
            <person name="Schaffert L."/>
            <person name="Albersmeier A."/>
            <person name="Winkler A."/>
            <person name="Kalinowski J."/>
            <person name="Zotchev S."/>
            <person name="Ruckert C."/>
        </authorList>
    </citation>
    <scope>NUCLEOTIDE SEQUENCE [LARGE SCALE GENOMIC DNA]</scope>
    <source>
        <strain evidence="3">HPA177(T) (DSM 45092(T))</strain>
    </source>
</reference>
<dbReference type="InterPro" id="IPR036249">
    <property type="entry name" value="Thioredoxin-like_sf"/>
</dbReference>
<dbReference type="InterPro" id="IPR000866">
    <property type="entry name" value="AhpC/TSA"/>
</dbReference>
<dbReference type="InterPro" id="IPR017937">
    <property type="entry name" value="Thioredoxin_CS"/>
</dbReference>
<dbReference type="Gene3D" id="3.40.30.10">
    <property type="entry name" value="Glutaredoxin"/>
    <property type="match status" value="1"/>
</dbReference>
<organism evidence="2 3">
    <name type="scientific">Actinoalloteichus hymeniacidonis</name>
    <dbReference type="NCBI Taxonomy" id="340345"/>
    <lineage>
        <taxon>Bacteria</taxon>
        <taxon>Bacillati</taxon>
        <taxon>Actinomycetota</taxon>
        <taxon>Actinomycetes</taxon>
        <taxon>Pseudonocardiales</taxon>
        <taxon>Pseudonocardiaceae</taxon>
        <taxon>Actinoalloteichus</taxon>
    </lineage>
</organism>
<dbReference type="PANTHER" id="PTHR42852">
    <property type="entry name" value="THIOL:DISULFIDE INTERCHANGE PROTEIN DSBE"/>
    <property type="match status" value="1"/>
</dbReference>
<dbReference type="Pfam" id="PF00578">
    <property type="entry name" value="AhpC-TSA"/>
    <property type="match status" value="1"/>
</dbReference>
<dbReference type="PROSITE" id="PS00194">
    <property type="entry name" value="THIOREDOXIN_1"/>
    <property type="match status" value="1"/>
</dbReference>
<feature type="domain" description="Thioredoxin" evidence="1">
    <location>
        <begin position="82"/>
        <end position="220"/>
    </location>
</feature>
<dbReference type="GO" id="GO:0016853">
    <property type="term" value="F:isomerase activity"/>
    <property type="evidence" value="ECO:0007669"/>
    <property type="project" value="UniProtKB-KW"/>
</dbReference>
<evidence type="ECO:0000313" key="3">
    <source>
        <dbReference type="Proteomes" id="UP000095210"/>
    </source>
</evidence>
<dbReference type="CDD" id="cd02966">
    <property type="entry name" value="TlpA_like_family"/>
    <property type="match status" value="1"/>
</dbReference>
<keyword evidence="2" id="KW-0413">Isomerase</keyword>
<dbReference type="EMBL" id="CP014859">
    <property type="protein sequence ID" value="AOS63158.1"/>
    <property type="molecule type" value="Genomic_DNA"/>
</dbReference>
<proteinExistence type="predicted"/>
<dbReference type="InterPro" id="IPR050553">
    <property type="entry name" value="Thioredoxin_ResA/DsbE_sf"/>
</dbReference>
<evidence type="ECO:0000259" key="1">
    <source>
        <dbReference type="PROSITE" id="PS51352"/>
    </source>
</evidence>
<dbReference type="PANTHER" id="PTHR42852:SF13">
    <property type="entry name" value="PROTEIN DIPZ"/>
    <property type="match status" value="1"/>
</dbReference>
<dbReference type="AlphaFoldDB" id="A0AAC9HPW2"/>
<dbReference type="SUPFAM" id="SSF52833">
    <property type="entry name" value="Thioredoxin-like"/>
    <property type="match status" value="1"/>
</dbReference>
<protein>
    <submittedName>
        <fullName evidence="2">Thiol-disulfide isomerase-like thioredoxin</fullName>
    </submittedName>
</protein>
<dbReference type="PROSITE" id="PS51352">
    <property type="entry name" value="THIOREDOXIN_2"/>
    <property type="match status" value="1"/>
</dbReference>